<sequence>MKILRLISQEKSDSLHGFTTNSSIGFRYTWNCWPGDLSHTLVEPYYLGRPMLSQNKLEIIRKLKERLRELK</sequence>
<organism evidence="1">
    <name type="scientific">marine sediment metagenome</name>
    <dbReference type="NCBI Taxonomy" id="412755"/>
    <lineage>
        <taxon>unclassified sequences</taxon>
        <taxon>metagenomes</taxon>
        <taxon>ecological metagenomes</taxon>
    </lineage>
</organism>
<dbReference type="EMBL" id="LAZR01000251">
    <property type="protein sequence ID" value="KKN79193.1"/>
    <property type="molecule type" value="Genomic_DNA"/>
</dbReference>
<proteinExistence type="predicted"/>
<name>A0A0F9WKZ8_9ZZZZ</name>
<evidence type="ECO:0000313" key="1">
    <source>
        <dbReference type="EMBL" id="KKN79193.1"/>
    </source>
</evidence>
<dbReference type="AlphaFoldDB" id="A0A0F9WKZ8"/>
<reference evidence="1" key="1">
    <citation type="journal article" date="2015" name="Nature">
        <title>Complex archaea that bridge the gap between prokaryotes and eukaryotes.</title>
        <authorList>
            <person name="Spang A."/>
            <person name="Saw J.H."/>
            <person name="Jorgensen S.L."/>
            <person name="Zaremba-Niedzwiedzka K."/>
            <person name="Martijn J."/>
            <person name="Lind A.E."/>
            <person name="van Eijk R."/>
            <person name="Schleper C."/>
            <person name="Guy L."/>
            <person name="Ettema T.J."/>
        </authorList>
    </citation>
    <scope>NUCLEOTIDE SEQUENCE</scope>
</reference>
<accession>A0A0F9WKZ8</accession>
<gene>
    <name evidence="1" type="ORF">LCGC14_0342100</name>
</gene>
<protein>
    <submittedName>
        <fullName evidence="1">Uncharacterized protein</fullName>
    </submittedName>
</protein>
<comment type="caution">
    <text evidence="1">The sequence shown here is derived from an EMBL/GenBank/DDBJ whole genome shotgun (WGS) entry which is preliminary data.</text>
</comment>